<accession>A0ABY6KNW3</accession>
<evidence type="ECO:0000313" key="1">
    <source>
        <dbReference type="EMBL" id="UYV70384.1"/>
    </source>
</evidence>
<dbReference type="InterPro" id="IPR052709">
    <property type="entry name" value="Transposase-MT_Hybrid"/>
</dbReference>
<dbReference type="Pfam" id="PF13412">
    <property type="entry name" value="HTH_24"/>
    <property type="match status" value="1"/>
</dbReference>
<keyword evidence="2" id="KW-1185">Reference proteome</keyword>
<organism evidence="1 2">
    <name type="scientific">Cordylochernes scorpioides</name>
    <dbReference type="NCBI Taxonomy" id="51811"/>
    <lineage>
        <taxon>Eukaryota</taxon>
        <taxon>Metazoa</taxon>
        <taxon>Ecdysozoa</taxon>
        <taxon>Arthropoda</taxon>
        <taxon>Chelicerata</taxon>
        <taxon>Arachnida</taxon>
        <taxon>Pseudoscorpiones</taxon>
        <taxon>Cheliferoidea</taxon>
        <taxon>Chernetidae</taxon>
        <taxon>Cordylochernes</taxon>
    </lineage>
</organism>
<name>A0ABY6KNW3_9ARAC</name>
<proteinExistence type="predicted"/>
<evidence type="ECO:0000313" key="2">
    <source>
        <dbReference type="Proteomes" id="UP001235939"/>
    </source>
</evidence>
<dbReference type="PANTHER" id="PTHR46060">
    <property type="entry name" value="MARINER MOS1 TRANSPOSASE-LIKE PROTEIN"/>
    <property type="match status" value="1"/>
</dbReference>
<protein>
    <submittedName>
        <fullName evidence="1">Uncharacterized protein</fullName>
    </submittedName>
</protein>
<dbReference type="Proteomes" id="UP001235939">
    <property type="component" value="Chromosome 07"/>
</dbReference>
<dbReference type="PANTHER" id="PTHR46060:SF1">
    <property type="entry name" value="MARINER MOS1 TRANSPOSASE-LIKE PROTEIN"/>
    <property type="match status" value="1"/>
</dbReference>
<reference evidence="1 2" key="1">
    <citation type="submission" date="2022-01" db="EMBL/GenBank/DDBJ databases">
        <title>A chromosomal length assembly of Cordylochernes scorpioides.</title>
        <authorList>
            <person name="Zeh D."/>
            <person name="Zeh J."/>
        </authorList>
    </citation>
    <scope>NUCLEOTIDE SEQUENCE [LARGE SCALE GENOMIC DNA]</scope>
    <source>
        <strain evidence="1">IN4F17</strain>
        <tissue evidence="1">Whole Body</tissue>
    </source>
</reference>
<dbReference type="EMBL" id="CP092869">
    <property type="protein sequence ID" value="UYV70384.1"/>
    <property type="molecule type" value="Genomic_DNA"/>
</dbReference>
<gene>
    <name evidence="1" type="ORF">LAZ67_7002802</name>
</gene>
<sequence length="97" mass="11314">MASSFDNAFKIKSLIKENPRITIRELSEDLDISFGTCQTIMKNDLHLKRSPAKFVPHFLTNEQKEHRKETSRNMERREEGEWLAGCRVTGLVLPLHF</sequence>